<proteinExistence type="predicted"/>
<organism evidence="1 2">
    <name type="scientific">Streptomyces subrutilus</name>
    <dbReference type="NCBI Taxonomy" id="36818"/>
    <lineage>
        <taxon>Bacteria</taxon>
        <taxon>Bacillati</taxon>
        <taxon>Actinomycetota</taxon>
        <taxon>Actinomycetes</taxon>
        <taxon>Kitasatosporales</taxon>
        <taxon>Streptomycetaceae</taxon>
        <taxon>Streptomyces</taxon>
    </lineage>
</organism>
<dbReference type="AlphaFoldDB" id="A0A1E5NXS1"/>
<protein>
    <submittedName>
        <fullName evidence="1">Uncharacterized protein</fullName>
    </submittedName>
</protein>
<geneLocation type="plasmid" evidence="2">
    <name>pacmp1</name>
</geneLocation>
<gene>
    <name evidence="1" type="ORF">BGK67_34715</name>
</gene>
<dbReference type="Proteomes" id="UP000095705">
    <property type="component" value="Plasmid pACMP1"/>
</dbReference>
<sequence length="67" mass="7325">MSDIVITTAKGRTYHRPDCGPGFLATRAKNERLGRKIHPVLEMTRAEAVALPRKACRHCGGEPTPAL</sequence>
<name>A0A1E5NXS1_9ACTN</name>
<evidence type="ECO:0000313" key="1">
    <source>
        <dbReference type="EMBL" id="OEJ21051.1"/>
    </source>
</evidence>
<dbReference type="RefSeq" id="WP_069917939.1">
    <property type="nucleotide sequence ID" value="NZ_CM007203.1"/>
</dbReference>
<comment type="caution">
    <text evidence="1">The sequence shown here is derived from an EMBL/GenBank/DDBJ whole genome shotgun (WGS) entry which is preliminary data.</text>
</comment>
<evidence type="ECO:0000313" key="2">
    <source>
        <dbReference type="Proteomes" id="UP000095705"/>
    </source>
</evidence>
<reference evidence="1 2" key="1">
    <citation type="submission" date="2016-08" db="EMBL/GenBank/DDBJ databases">
        <title>The complete genome of Streptomyces subrutilus 10-1-1.</title>
        <authorList>
            <person name="Chen X."/>
        </authorList>
    </citation>
    <scope>NUCLEOTIDE SEQUENCE [LARGE SCALE GENOMIC DNA]</scope>
    <source>
        <strain evidence="1 2">10-1-1</strain>
        <plasmid evidence="2">pacmp1</plasmid>
    </source>
</reference>
<keyword evidence="2" id="KW-1185">Reference proteome</keyword>
<dbReference type="EMBL" id="MEHK01000005">
    <property type="protein sequence ID" value="OEJ21051.1"/>
    <property type="molecule type" value="Genomic_DNA"/>
</dbReference>
<keyword evidence="1" id="KW-0614">Plasmid</keyword>
<accession>A0A1E5NXS1</accession>